<evidence type="ECO:0000313" key="7">
    <source>
        <dbReference type="Proteomes" id="UP001183202"/>
    </source>
</evidence>
<dbReference type="PANTHER" id="PTHR30055">
    <property type="entry name" value="HTH-TYPE TRANSCRIPTIONAL REGULATOR RUTR"/>
    <property type="match status" value="1"/>
</dbReference>
<keyword evidence="1" id="KW-0805">Transcription regulation</keyword>
<dbReference type="InterPro" id="IPR023772">
    <property type="entry name" value="DNA-bd_HTH_TetR-type_CS"/>
</dbReference>
<evidence type="ECO:0000256" key="4">
    <source>
        <dbReference type="PROSITE-ProRule" id="PRU00335"/>
    </source>
</evidence>
<keyword evidence="2 4" id="KW-0238">DNA-binding</keyword>
<evidence type="ECO:0000313" key="6">
    <source>
        <dbReference type="EMBL" id="MDT0351932.1"/>
    </source>
</evidence>
<comment type="caution">
    <text evidence="6">The sequence shown here is derived from an EMBL/GenBank/DDBJ whole genome shotgun (WGS) entry which is preliminary data.</text>
</comment>
<name>A0ABU2NDA0_9PSEU</name>
<feature type="domain" description="HTH tetR-type" evidence="5">
    <location>
        <begin position="15"/>
        <end position="75"/>
    </location>
</feature>
<evidence type="ECO:0000256" key="1">
    <source>
        <dbReference type="ARBA" id="ARBA00023015"/>
    </source>
</evidence>
<feature type="DNA-binding region" description="H-T-H motif" evidence="4">
    <location>
        <begin position="38"/>
        <end position="57"/>
    </location>
</feature>
<dbReference type="PROSITE" id="PS01081">
    <property type="entry name" value="HTH_TETR_1"/>
    <property type="match status" value="1"/>
</dbReference>
<dbReference type="RefSeq" id="WP_311558436.1">
    <property type="nucleotide sequence ID" value="NZ_JAVREJ010000015.1"/>
</dbReference>
<dbReference type="PRINTS" id="PR00455">
    <property type="entry name" value="HTHTETR"/>
</dbReference>
<dbReference type="InterPro" id="IPR011075">
    <property type="entry name" value="TetR_C"/>
</dbReference>
<dbReference type="PROSITE" id="PS50977">
    <property type="entry name" value="HTH_TETR_2"/>
    <property type="match status" value="1"/>
</dbReference>
<dbReference type="Gene3D" id="1.10.10.60">
    <property type="entry name" value="Homeodomain-like"/>
    <property type="match status" value="1"/>
</dbReference>
<dbReference type="PANTHER" id="PTHR30055:SF148">
    <property type="entry name" value="TETR-FAMILY TRANSCRIPTIONAL REGULATOR"/>
    <property type="match status" value="1"/>
</dbReference>
<dbReference type="Pfam" id="PF16859">
    <property type="entry name" value="TetR_C_11"/>
    <property type="match status" value="1"/>
</dbReference>
<evidence type="ECO:0000259" key="5">
    <source>
        <dbReference type="PROSITE" id="PS50977"/>
    </source>
</evidence>
<organism evidence="6 7">
    <name type="scientific">Pseudonocardia charpentierae</name>
    <dbReference type="NCBI Taxonomy" id="3075545"/>
    <lineage>
        <taxon>Bacteria</taxon>
        <taxon>Bacillati</taxon>
        <taxon>Actinomycetota</taxon>
        <taxon>Actinomycetes</taxon>
        <taxon>Pseudonocardiales</taxon>
        <taxon>Pseudonocardiaceae</taxon>
        <taxon>Pseudonocardia</taxon>
    </lineage>
</organism>
<dbReference type="SUPFAM" id="SSF46689">
    <property type="entry name" value="Homeodomain-like"/>
    <property type="match status" value="1"/>
</dbReference>
<dbReference type="EMBL" id="JAVREJ010000015">
    <property type="protein sequence ID" value="MDT0351932.1"/>
    <property type="molecule type" value="Genomic_DNA"/>
</dbReference>
<protein>
    <submittedName>
        <fullName evidence="6">TetR/AcrR family transcriptional regulator</fullName>
    </submittedName>
</protein>
<evidence type="ECO:0000256" key="3">
    <source>
        <dbReference type="ARBA" id="ARBA00023163"/>
    </source>
</evidence>
<dbReference type="Proteomes" id="UP001183202">
    <property type="component" value="Unassembled WGS sequence"/>
</dbReference>
<gene>
    <name evidence="6" type="ORF">RM445_20605</name>
</gene>
<dbReference type="Gene3D" id="1.10.357.10">
    <property type="entry name" value="Tetracycline Repressor, domain 2"/>
    <property type="match status" value="1"/>
</dbReference>
<evidence type="ECO:0000256" key="2">
    <source>
        <dbReference type="ARBA" id="ARBA00023125"/>
    </source>
</evidence>
<reference evidence="7" key="1">
    <citation type="submission" date="2023-07" db="EMBL/GenBank/DDBJ databases">
        <title>30 novel species of actinomycetes from the DSMZ collection.</title>
        <authorList>
            <person name="Nouioui I."/>
        </authorList>
    </citation>
    <scope>NUCLEOTIDE SEQUENCE [LARGE SCALE GENOMIC DNA]</scope>
    <source>
        <strain evidence="7">DSM 45834</strain>
    </source>
</reference>
<keyword evidence="3" id="KW-0804">Transcription</keyword>
<dbReference type="SUPFAM" id="SSF48498">
    <property type="entry name" value="Tetracyclin repressor-like, C-terminal domain"/>
    <property type="match status" value="1"/>
</dbReference>
<keyword evidence="7" id="KW-1185">Reference proteome</keyword>
<dbReference type="InterPro" id="IPR009057">
    <property type="entry name" value="Homeodomain-like_sf"/>
</dbReference>
<dbReference type="InterPro" id="IPR050109">
    <property type="entry name" value="HTH-type_TetR-like_transc_reg"/>
</dbReference>
<accession>A0ABU2NDA0</accession>
<sequence length="194" mass="21064">MTAAPPNRPGRPRDSRRDEEILTAVLRLLADTSYSELTIAAIARSAGVGKPTLYLRWTSKAAVVADAVVRVMSADPFPDLGDVRSDLVTGLREMIHLFAATAAGRVLPGLVADLHDDPALLAAFQERYFQPRRRSVRAALERGVARGELDAGIDHELAVDMLVGPVYYGLLSRGEKVDISPDDLVAAVLRAWRP</sequence>
<proteinExistence type="predicted"/>
<dbReference type="Pfam" id="PF00440">
    <property type="entry name" value="TetR_N"/>
    <property type="match status" value="1"/>
</dbReference>
<dbReference type="InterPro" id="IPR036271">
    <property type="entry name" value="Tet_transcr_reg_TetR-rel_C_sf"/>
</dbReference>
<dbReference type="InterPro" id="IPR001647">
    <property type="entry name" value="HTH_TetR"/>
</dbReference>